<name>A0A317C8Y5_9GAMM</name>
<dbReference type="RefSeq" id="WP_109838581.1">
    <property type="nucleotide sequence ID" value="NZ_QGKM01000047.1"/>
</dbReference>
<feature type="transmembrane region" description="Helical" evidence="1">
    <location>
        <begin position="42"/>
        <end position="63"/>
    </location>
</feature>
<feature type="transmembrane region" description="Helical" evidence="1">
    <location>
        <begin position="140"/>
        <end position="157"/>
    </location>
</feature>
<keyword evidence="1" id="KW-0472">Membrane</keyword>
<feature type="transmembrane region" description="Helical" evidence="1">
    <location>
        <begin position="277"/>
        <end position="295"/>
    </location>
</feature>
<proteinExistence type="predicted"/>
<dbReference type="AlphaFoldDB" id="A0A317C8Y5"/>
<feature type="transmembrane region" description="Helical" evidence="1">
    <location>
        <begin position="75"/>
        <end position="100"/>
    </location>
</feature>
<sequence>MFALPQSSFRTPLFDLFFIVLIPLLGMTAALIASVSEITYEMVLSLNLFFLGYHHVISTYTRLGVSQLNSNETRFLTLVLPFLVLAFVAACALFDEIWLIPTIYLHWQWWHYTRQSEGISKAIRFKTKSCEGGDERFNRLVFYAILVAAFAVMSARDPSTFLFIPIETLPIPMSLAIGLVVVAVVLQLAWLWNQFQALKQGTLSLQHFGYLLSHHIIYWLAYAVVTNINIGWLVINVWHNSQYIAFVWHFNTQRFKDGFSRKNPVLSWLSQAGKLRTLCYFSVCLIATYYFYSGIDWSIRTMSDYTALPLVVIAYQTINFHHYIVDTMIWKLRKPAVRDNI</sequence>
<keyword evidence="1" id="KW-0812">Transmembrane</keyword>
<keyword evidence="3" id="KW-1185">Reference proteome</keyword>
<protein>
    <submittedName>
        <fullName evidence="2">Uncharacterized protein</fullName>
    </submittedName>
</protein>
<dbReference type="Proteomes" id="UP000245539">
    <property type="component" value="Unassembled WGS sequence"/>
</dbReference>
<comment type="caution">
    <text evidence="2">The sequence shown here is derived from an EMBL/GenBank/DDBJ whole genome shotgun (WGS) entry which is preliminary data.</text>
</comment>
<dbReference type="EMBL" id="QGKM01000047">
    <property type="protein sequence ID" value="PWQ95135.1"/>
    <property type="molecule type" value="Genomic_DNA"/>
</dbReference>
<evidence type="ECO:0000256" key="1">
    <source>
        <dbReference type="SAM" id="Phobius"/>
    </source>
</evidence>
<feature type="transmembrane region" description="Helical" evidence="1">
    <location>
        <begin position="169"/>
        <end position="192"/>
    </location>
</feature>
<dbReference type="OrthoDB" id="7056790at2"/>
<evidence type="ECO:0000313" key="2">
    <source>
        <dbReference type="EMBL" id="PWQ95135.1"/>
    </source>
</evidence>
<feature type="transmembrane region" description="Helical" evidence="1">
    <location>
        <begin position="212"/>
        <end position="235"/>
    </location>
</feature>
<feature type="transmembrane region" description="Helical" evidence="1">
    <location>
        <begin position="12"/>
        <end position="36"/>
    </location>
</feature>
<keyword evidence="1" id="KW-1133">Transmembrane helix</keyword>
<gene>
    <name evidence="2" type="ORF">DKW60_15550</name>
</gene>
<organism evidence="2 3">
    <name type="scientific">Leucothrix pacifica</name>
    <dbReference type="NCBI Taxonomy" id="1247513"/>
    <lineage>
        <taxon>Bacteria</taxon>
        <taxon>Pseudomonadati</taxon>
        <taxon>Pseudomonadota</taxon>
        <taxon>Gammaproteobacteria</taxon>
        <taxon>Thiotrichales</taxon>
        <taxon>Thiotrichaceae</taxon>
        <taxon>Leucothrix</taxon>
    </lineage>
</organism>
<evidence type="ECO:0000313" key="3">
    <source>
        <dbReference type="Proteomes" id="UP000245539"/>
    </source>
</evidence>
<feature type="transmembrane region" description="Helical" evidence="1">
    <location>
        <begin position="307"/>
        <end position="325"/>
    </location>
</feature>
<reference evidence="2 3" key="1">
    <citation type="submission" date="2018-05" db="EMBL/GenBank/DDBJ databases">
        <title>Leucothrix arctica sp. nov., isolated from Arctic seawater.</title>
        <authorList>
            <person name="Choi A."/>
            <person name="Baek K."/>
        </authorList>
    </citation>
    <scope>NUCLEOTIDE SEQUENCE [LARGE SCALE GENOMIC DNA]</scope>
    <source>
        <strain evidence="2 3">JCM 18388</strain>
    </source>
</reference>
<accession>A0A317C8Y5</accession>